<feature type="transmembrane region" description="Helical" evidence="17">
    <location>
        <begin position="256"/>
        <end position="276"/>
    </location>
</feature>
<dbReference type="InterPro" id="IPR011297">
    <property type="entry name" value="PTS_IIABC_b_glu"/>
</dbReference>
<evidence type="ECO:0000256" key="10">
    <source>
        <dbReference type="ARBA" id="ARBA00023136"/>
    </source>
</evidence>
<feature type="domain" description="PTS EIIA type-1" evidence="18">
    <location>
        <begin position="504"/>
        <end position="608"/>
    </location>
</feature>
<evidence type="ECO:0000256" key="1">
    <source>
        <dbReference type="ARBA" id="ARBA00004651"/>
    </source>
</evidence>
<evidence type="ECO:0000313" key="22">
    <source>
        <dbReference type="Proteomes" id="UP000182149"/>
    </source>
</evidence>
<keyword evidence="5" id="KW-0808">Transferase</keyword>
<dbReference type="InterPro" id="IPR013013">
    <property type="entry name" value="PTS_EIIC_1"/>
</dbReference>
<evidence type="ECO:0000256" key="6">
    <source>
        <dbReference type="ARBA" id="ARBA00022683"/>
    </source>
</evidence>
<keyword evidence="22" id="KW-1185">Reference proteome</keyword>
<dbReference type="InterPro" id="IPR050558">
    <property type="entry name" value="PTS_Sugar-Specific_Components"/>
</dbReference>
<feature type="active site" description="Phosphocysteine intermediate; for EIIB activity" evidence="16">
    <location>
        <position position="35"/>
    </location>
</feature>
<evidence type="ECO:0000256" key="14">
    <source>
        <dbReference type="ARBA" id="ARBA00074554"/>
    </source>
</evidence>
<dbReference type="EC" id="2.7.1.211" evidence="11"/>
<keyword evidence="7 17" id="KW-0812">Transmembrane</keyword>
<evidence type="ECO:0000256" key="9">
    <source>
        <dbReference type="ARBA" id="ARBA00022989"/>
    </source>
</evidence>
<dbReference type="InterPro" id="IPR036878">
    <property type="entry name" value="Glu_permease_IIB"/>
</dbReference>
<dbReference type="InterPro" id="IPR018113">
    <property type="entry name" value="PTrfase_EIIB_Cys"/>
</dbReference>
<dbReference type="GO" id="GO:0090589">
    <property type="term" value="F:protein-phosphocysteine-trehalose phosphotransferase system transporter activity"/>
    <property type="evidence" value="ECO:0007669"/>
    <property type="project" value="TreeGrafter"/>
</dbReference>
<evidence type="ECO:0000259" key="19">
    <source>
        <dbReference type="PROSITE" id="PS51098"/>
    </source>
</evidence>
<dbReference type="Gene3D" id="2.70.70.10">
    <property type="entry name" value="Glucose Permease (Domain IIA)"/>
    <property type="match status" value="1"/>
</dbReference>
<organism evidence="21 22">
    <name type="scientific">Enterococcus aquimarinus</name>
    <dbReference type="NCBI Taxonomy" id="328396"/>
    <lineage>
        <taxon>Bacteria</taxon>
        <taxon>Bacillati</taxon>
        <taxon>Bacillota</taxon>
        <taxon>Bacilli</taxon>
        <taxon>Lactobacillales</taxon>
        <taxon>Enterococcaceae</taxon>
        <taxon>Enterococcus</taxon>
    </lineage>
</organism>
<dbReference type="NCBIfam" id="TIGR01995">
    <property type="entry name" value="PTS-II-ABC-beta"/>
    <property type="match status" value="1"/>
</dbReference>
<keyword evidence="8" id="KW-0418">Kinase</keyword>
<dbReference type="GO" id="GO:0005886">
    <property type="term" value="C:plasma membrane"/>
    <property type="evidence" value="ECO:0007669"/>
    <property type="project" value="UniProtKB-SubCell"/>
</dbReference>
<evidence type="ECO:0000256" key="7">
    <source>
        <dbReference type="ARBA" id="ARBA00022692"/>
    </source>
</evidence>
<dbReference type="InterPro" id="IPR001996">
    <property type="entry name" value="PTS_IIB_1"/>
</dbReference>
<dbReference type="Gene3D" id="3.30.1360.60">
    <property type="entry name" value="Glucose permease domain IIB"/>
    <property type="match status" value="1"/>
</dbReference>
<evidence type="ECO:0000256" key="12">
    <source>
        <dbReference type="ARBA" id="ARBA00045139"/>
    </source>
</evidence>
<name>A0A1L8QWB3_9ENTE</name>
<proteinExistence type="predicted"/>
<dbReference type="Pfam" id="PF00358">
    <property type="entry name" value="PTS_EIIA_1"/>
    <property type="match status" value="1"/>
</dbReference>
<dbReference type="FunFam" id="3.30.1360.60:FF:000001">
    <property type="entry name" value="PTS system glucose-specific IIBC component PtsG"/>
    <property type="match status" value="1"/>
</dbReference>
<dbReference type="PROSITE" id="PS51093">
    <property type="entry name" value="PTS_EIIA_TYPE_1"/>
    <property type="match status" value="1"/>
</dbReference>
<accession>A0A1L8QWB3</accession>
<keyword evidence="6" id="KW-0598">Phosphotransferase system</keyword>
<dbReference type="PROSITE" id="PS51098">
    <property type="entry name" value="PTS_EIIB_TYPE_1"/>
    <property type="match status" value="1"/>
</dbReference>
<comment type="caution">
    <text evidence="21">The sequence shown here is derived from an EMBL/GenBank/DDBJ whole genome shotgun (WGS) entry which is preliminary data.</text>
</comment>
<dbReference type="EMBL" id="JXKD01000002">
    <property type="protein sequence ID" value="OJG11792.1"/>
    <property type="molecule type" value="Genomic_DNA"/>
</dbReference>
<dbReference type="SUPFAM" id="SSF51261">
    <property type="entry name" value="Duplicated hybrid motif"/>
    <property type="match status" value="1"/>
</dbReference>
<comment type="function">
    <text evidence="12">The phosphoenolpyruvate-dependent sugar phosphotransferase system (sugar PTS), a major carbohydrate active transport system, catalyzes the phosphorylation of incoming sugar substrates concomitantly with their translocation across the cell membrane. This system is involved in sucrose transport.</text>
</comment>
<gene>
    <name evidence="21" type="ORF">RU93_GL001025</name>
</gene>
<dbReference type="InterPro" id="IPR011055">
    <property type="entry name" value="Dup_hybrid_motif"/>
</dbReference>
<dbReference type="PROSITE" id="PS01035">
    <property type="entry name" value="PTS_EIIB_TYPE_1_CYS"/>
    <property type="match status" value="1"/>
</dbReference>
<dbReference type="InterPro" id="IPR001127">
    <property type="entry name" value="PTS_EIIA_1_perm"/>
</dbReference>
<feature type="transmembrane region" description="Helical" evidence="17">
    <location>
        <begin position="392"/>
        <end position="415"/>
    </location>
</feature>
<feature type="transmembrane region" description="Helical" evidence="17">
    <location>
        <begin position="296"/>
        <end position="317"/>
    </location>
</feature>
<dbReference type="PROSITE" id="PS00371">
    <property type="entry name" value="PTS_EIIA_TYPE_1_HIS"/>
    <property type="match status" value="1"/>
</dbReference>
<dbReference type="GO" id="GO:0009401">
    <property type="term" value="P:phosphoenolpyruvate-dependent sugar phosphotransferase system"/>
    <property type="evidence" value="ECO:0007669"/>
    <property type="project" value="UniProtKB-KW"/>
</dbReference>
<dbReference type="PANTHER" id="PTHR30175:SF1">
    <property type="entry name" value="PTS SYSTEM ARBUTIN-, CELLOBIOSE-, AND SALICIN-SPECIFIC EIIBC COMPONENT-RELATED"/>
    <property type="match status" value="1"/>
</dbReference>
<reference evidence="21 22" key="1">
    <citation type="submission" date="2014-12" db="EMBL/GenBank/DDBJ databases">
        <title>Draft genome sequences of 29 type strains of Enterococci.</title>
        <authorList>
            <person name="Zhong Z."/>
            <person name="Sun Z."/>
            <person name="Liu W."/>
            <person name="Zhang W."/>
            <person name="Zhang H."/>
        </authorList>
    </citation>
    <scope>NUCLEOTIDE SEQUENCE [LARGE SCALE GENOMIC DNA]</scope>
    <source>
        <strain evidence="21 22">DSM 17690</strain>
    </source>
</reference>
<feature type="domain" description="PTS EIIC type-1" evidence="20">
    <location>
        <begin position="111"/>
        <end position="469"/>
    </location>
</feature>
<keyword evidence="10 17" id="KW-0472">Membrane</keyword>
<feature type="domain" description="PTS EIIB type-1" evidence="19">
    <location>
        <begin position="13"/>
        <end position="95"/>
    </location>
</feature>
<feature type="transmembrane region" description="Helical" evidence="17">
    <location>
        <begin position="435"/>
        <end position="458"/>
    </location>
</feature>
<dbReference type="GO" id="GO:0008982">
    <property type="term" value="F:protein-N(PI)-phosphohistidine-sugar phosphotransferase activity"/>
    <property type="evidence" value="ECO:0007669"/>
    <property type="project" value="InterPro"/>
</dbReference>
<dbReference type="AlphaFoldDB" id="A0A1L8QWB3"/>
<evidence type="ECO:0000256" key="11">
    <source>
        <dbReference type="ARBA" id="ARBA00044053"/>
    </source>
</evidence>
<dbReference type="PROSITE" id="PS51103">
    <property type="entry name" value="PTS_EIIC_TYPE_1"/>
    <property type="match status" value="1"/>
</dbReference>
<evidence type="ECO:0000256" key="2">
    <source>
        <dbReference type="ARBA" id="ARBA00022448"/>
    </source>
</evidence>
<evidence type="ECO:0000256" key="16">
    <source>
        <dbReference type="PROSITE-ProRule" id="PRU00421"/>
    </source>
</evidence>
<feature type="transmembrane region" description="Helical" evidence="17">
    <location>
        <begin position="182"/>
        <end position="202"/>
    </location>
</feature>
<feature type="transmembrane region" description="Helical" evidence="17">
    <location>
        <begin position="112"/>
        <end position="140"/>
    </location>
</feature>
<dbReference type="Pfam" id="PF00367">
    <property type="entry name" value="PTS_EIIB"/>
    <property type="match status" value="1"/>
</dbReference>
<keyword evidence="2" id="KW-0813">Transport</keyword>
<dbReference type="GO" id="GO:0015771">
    <property type="term" value="P:trehalose transport"/>
    <property type="evidence" value="ECO:0007669"/>
    <property type="project" value="TreeGrafter"/>
</dbReference>
<evidence type="ECO:0000256" key="4">
    <source>
        <dbReference type="ARBA" id="ARBA00022597"/>
    </source>
</evidence>
<comment type="catalytic activity">
    <reaction evidence="13">
        <text>N(pros)-phospho-L-histidyl-[protein](out) + sucrose = sucrose 6(G)-phosphate(in) + L-histidyl-[protein]</text>
        <dbReference type="Rhea" id="RHEA:49236"/>
        <dbReference type="Rhea" id="RHEA-COMP:9745"/>
        <dbReference type="Rhea" id="RHEA-COMP:9746"/>
        <dbReference type="ChEBI" id="CHEBI:17992"/>
        <dbReference type="ChEBI" id="CHEBI:29979"/>
        <dbReference type="ChEBI" id="CHEBI:64837"/>
        <dbReference type="ChEBI" id="CHEBI:91002"/>
        <dbReference type="EC" id="2.7.1.211"/>
    </reaction>
</comment>
<evidence type="ECO:0000259" key="20">
    <source>
        <dbReference type="PROSITE" id="PS51103"/>
    </source>
</evidence>
<dbReference type="NCBIfam" id="TIGR00830">
    <property type="entry name" value="PTBA"/>
    <property type="match status" value="1"/>
</dbReference>
<dbReference type="FunFam" id="2.70.70.10:FF:000001">
    <property type="entry name" value="PTS system glucose-specific IIA component"/>
    <property type="match status" value="1"/>
</dbReference>
<feature type="transmembrane region" description="Helical" evidence="17">
    <location>
        <begin position="152"/>
        <end position="170"/>
    </location>
</feature>
<keyword evidence="3" id="KW-1003">Cell membrane</keyword>
<evidence type="ECO:0000256" key="15">
    <source>
        <dbReference type="ARBA" id="ARBA00081008"/>
    </source>
</evidence>
<dbReference type="CDD" id="cd00212">
    <property type="entry name" value="PTS_IIB_glc"/>
    <property type="match status" value="1"/>
</dbReference>
<feature type="transmembrane region" description="Helical" evidence="17">
    <location>
        <begin position="208"/>
        <end position="235"/>
    </location>
</feature>
<evidence type="ECO:0000256" key="17">
    <source>
        <dbReference type="SAM" id="Phobius"/>
    </source>
</evidence>
<evidence type="ECO:0000256" key="8">
    <source>
        <dbReference type="ARBA" id="ARBA00022777"/>
    </source>
</evidence>
<comment type="subcellular location">
    <subcellularLocation>
        <location evidence="1">Cell membrane</location>
        <topology evidence="1">Multi-pass membrane protein</topology>
    </subcellularLocation>
</comment>
<dbReference type="STRING" id="328396.RU93_GL001025"/>
<evidence type="ECO:0000256" key="3">
    <source>
        <dbReference type="ARBA" id="ARBA00022475"/>
    </source>
</evidence>
<dbReference type="Proteomes" id="UP000182149">
    <property type="component" value="Unassembled WGS sequence"/>
</dbReference>
<protein>
    <recommendedName>
        <fullName evidence="14">PTS system sucrose-specific EIIBCA component</fullName>
        <ecNumber evidence="11">2.7.1.211</ecNumber>
    </recommendedName>
    <alternativeName>
        <fullName evidence="15">EIIBCA-Scr</fullName>
    </alternativeName>
</protein>
<dbReference type="InterPro" id="IPR003352">
    <property type="entry name" value="PTS_EIIC"/>
</dbReference>
<evidence type="ECO:0000256" key="5">
    <source>
        <dbReference type="ARBA" id="ARBA00022679"/>
    </source>
</evidence>
<evidence type="ECO:0000313" key="21">
    <source>
        <dbReference type="EMBL" id="OJG11792.1"/>
    </source>
</evidence>
<dbReference type="SUPFAM" id="SSF55604">
    <property type="entry name" value="Glucose permease domain IIB"/>
    <property type="match status" value="1"/>
</dbReference>
<dbReference type="Pfam" id="PF02378">
    <property type="entry name" value="PTS_EIIC"/>
    <property type="match status" value="1"/>
</dbReference>
<sequence>MKSIVGGFAMNYQNLAKIIIENIGGEENIGSLTHCATRLRFNLKDDQQANEQQLKDTAGVMGVVNKGGQYQVIIGSDVGNVYKEIVKQTNFSESETNNEDDKRSRISKVIDTITGIFTPILPAITAAGMLKAVLSVIVVFNWLSVESQSYQILNFMADSAFYFLPILLAASSAQKFKTNMYLAMMVGGILLHPNFVGMVAAVKEGGGTIALFGLPITAITYSSTVIPIILSVWLMSYVEPIADKISPKAIKFFSKPLITIVVVGMAALIVLGPIGYIISDAISNGIKTLETVSPWIVPMLIGTFTPLFVATGTHYGLVPIGINNRVTAGYDTVIYPGMLASNVSQGAAAIGVGVKSKNAATKQLAFSAGLTALFGITEPALYGVNLRFKTPLYAAMIGGGLGGLFMGISRVRNFSGGSPGLLTLPSYIGDNTLNYFYSACIGAVISIVVTFIVTLVLFKDEVETTTTSEKTEEVMEPTRPLTHQGIEIVSPIKGSLHSLKAVEDGMFSEEILGQGIAIQPEEGKVFSPVNGEVTALFETKHAIGITSDQGVELLIHVGIDTVQLAGEGYEYFVEKGQKIAIGTPLIQFDLEGIAAKGYQTITPFVITNSAEVGDIIVANEGPIEVGSQVIKIIH</sequence>
<dbReference type="PANTHER" id="PTHR30175">
    <property type="entry name" value="PHOSPHOTRANSFERASE SYSTEM TRANSPORT PROTEIN"/>
    <property type="match status" value="1"/>
</dbReference>
<dbReference type="GO" id="GO:0016301">
    <property type="term" value="F:kinase activity"/>
    <property type="evidence" value="ECO:0007669"/>
    <property type="project" value="UniProtKB-KW"/>
</dbReference>
<evidence type="ECO:0000256" key="13">
    <source>
        <dbReference type="ARBA" id="ARBA00048931"/>
    </source>
</evidence>
<keyword evidence="9 17" id="KW-1133">Transmembrane helix</keyword>
<evidence type="ECO:0000259" key="18">
    <source>
        <dbReference type="PROSITE" id="PS51093"/>
    </source>
</evidence>
<keyword evidence="4" id="KW-0762">Sugar transport</keyword>